<reference evidence="2" key="1">
    <citation type="journal article" date="2019" name="Int. J. Syst. Evol. Microbiol.">
        <title>The Global Catalogue of Microorganisms (GCM) 10K type strain sequencing project: providing services to taxonomists for standard genome sequencing and annotation.</title>
        <authorList>
            <consortium name="The Broad Institute Genomics Platform"/>
            <consortium name="The Broad Institute Genome Sequencing Center for Infectious Disease"/>
            <person name="Wu L."/>
            <person name="Ma J."/>
        </authorList>
    </citation>
    <scope>NUCLEOTIDE SEQUENCE [LARGE SCALE GENOMIC DNA]</scope>
    <source>
        <strain evidence="2">CGMCC 1.14993</strain>
    </source>
</reference>
<dbReference type="Pfam" id="PF11256">
    <property type="entry name" value="SAV0927-like"/>
    <property type="match status" value="1"/>
</dbReference>
<evidence type="ECO:0008006" key="3">
    <source>
        <dbReference type="Google" id="ProtNLM"/>
    </source>
</evidence>
<dbReference type="OrthoDB" id="2891755at2"/>
<keyword evidence="2" id="KW-1185">Reference proteome</keyword>
<dbReference type="Proteomes" id="UP000626244">
    <property type="component" value="Unassembled WGS sequence"/>
</dbReference>
<dbReference type="InterPro" id="IPR021415">
    <property type="entry name" value="SAV0927-like"/>
</dbReference>
<gene>
    <name evidence="1" type="ORF">GCM10007380_15780</name>
</gene>
<evidence type="ECO:0000313" key="1">
    <source>
        <dbReference type="EMBL" id="GGI13011.1"/>
    </source>
</evidence>
<evidence type="ECO:0000313" key="2">
    <source>
        <dbReference type="Proteomes" id="UP000626244"/>
    </source>
</evidence>
<dbReference type="AlphaFoldDB" id="A0A8J3F159"/>
<sequence>MNFHILSEEKETQNIHYYCIATESHRYDFAIIFSGNFLGKAMVVSIQSERMVLICRDDIKHPEHWVQKLGIMTEDVPVLEQFFHGILGQQIFTDQY</sequence>
<protein>
    <recommendedName>
        <fullName evidence="3">Protein dltD</fullName>
    </recommendedName>
</protein>
<comment type="caution">
    <text evidence="1">The sequence shown here is derived from an EMBL/GenBank/DDBJ whole genome shotgun (WGS) entry which is preliminary data.</text>
</comment>
<dbReference type="EMBL" id="BMHB01000001">
    <property type="protein sequence ID" value="GGI13011.1"/>
    <property type="molecule type" value="Genomic_DNA"/>
</dbReference>
<name>A0A8J3F159_9BACI</name>
<proteinExistence type="predicted"/>
<dbReference type="RefSeq" id="WP_087997980.1">
    <property type="nucleotide sequence ID" value="NZ_BMHB01000001.1"/>
</dbReference>
<organism evidence="1 2">
    <name type="scientific">Gottfriedia solisilvae</name>
    <dbReference type="NCBI Taxonomy" id="1516104"/>
    <lineage>
        <taxon>Bacteria</taxon>
        <taxon>Bacillati</taxon>
        <taxon>Bacillota</taxon>
        <taxon>Bacilli</taxon>
        <taxon>Bacillales</taxon>
        <taxon>Bacillaceae</taxon>
        <taxon>Gottfriedia</taxon>
    </lineage>
</organism>
<accession>A0A8J3F159</accession>